<organism evidence="9 10">
    <name type="scientific">Candidatus Intestinimonas pullistercoris</name>
    <dbReference type="NCBI Taxonomy" id="2838623"/>
    <lineage>
        <taxon>Bacteria</taxon>
        <taxon>Bacillati</taxon>
        <taxon>Bacillota</taxon>
        <taxon>Clostridia</taxon>
        <taxon>Eubacteriales</taxon>
        <taxon>Intestinimonas</taxon>
    </lineage>
</organism>
<gene>
    <name evidence="9" type="ORF">H9701_09400</name>
</gene>
<evidence type="ECO:0000256" key="5">
    <source>
        <dbReference type="ARBA" id="ARBA00022989"/>
    </source>
</evidence>
<dbReference type="Pfam" id="PF00884">
    <property type="entry name" value="Sulfatase"/>
    <property type="match status" value="1"/>
</dbReference>
<comment type="subcellular location">
    <subcellularLocation>
        <location evidence="1">Cell membrane</location>
        <topology evidence="1">Multi-pass membrane protein</topology>
    </subcellularLocation>
</comment>
<feature type="transmembrane region" description="Helical" evidence="7">
    <location>
        <begin position="170"/>
        <end position="187"/>
    </location>
</feature>
<comment type="pathway">
    <text evidence="2">Cell wall biogenesis; lipoteichoic acid biosynthesis.</text>
</comment>
<evidence type="ECO:0000256" key="1">
    <source>
        <dbReference type="ARBA" id="ARBA00004651"/>
    </source>
</evidence>
<sequence>MRRFFLFQKTTDPAWSPARKALFWAWNLGVVLASGVGICLLSLMLATGHYSMRLIFGYFECPLIFVLNLLPVLAVLLLLYGLTGRAQLSFLVTAAAVLGLSVGNYYKLMFRNDPVMFADLLLLKEAGDMAGKYHLFLNWKLLLVLFCVAAGFLFLHFLVRGRPFGRGRAICAMAGVTACTLLYPAVLDDALYQRTAYYDRLNNIWSATQQYIARGFLYPFLHSISDAIETPPENYSPARAEAILSAYTDADIPEEEKVNIIGIMLEAYNDFTKFGVPDLAMDVYEVWHDLEAEGYSGDLVTNIFAGGTVDTERCFLTGFSDLVNFRTRTNSYAWYFRSQGYAVEGMHPCYEWFYNRENINESLGFENYYFVENYFSPLTNGDVALDDVFFPELLKTYQAAEESDQPYFSFSVTYQGHGPYNTDVCWWGEKGDYVVADGTYTEEQQYILDNYFGSIYNTNQHLKELTDYLRTDDEPVILILFGDHMPWMGDGNSVYEAMGLNLDLSSPEGFFNYYATRYLIWANDAAKEVLGADFTGEGPALSPNFLMNEVFRLCGWEGPAFMQATQQVMDRVPVMNNPTGLYVENGTLTGTLSPEGQALVEDYDILQYYYRSHFAYDEVE</sequence>
<reference evidence="9" key="1">
    <citation type="journal article" date="2021" name="PeerJ">
        <title>Extensive microbial diversity within the chicken gut microbiome revealed by metagenomics and culture.</title>
        <authorList>
            <person name="Gilroy R."/>
            <person name="Ravi A."/>
            <person name="Getino M."/>
            <person name="Pursley I."/>
            <person name="Horton D.L."/>
            <person name="Alikhan N.F."/>
            <person name="Baker D."/>
            <person name="Gharbi K."/>
            <person name="Hall N."/>
            <person name="Watson M."/>
            <person name="Adriaenssens E.M."/>
            <person name="Foster-Nyarko E."/>
            <person name="Jarju S."/>
            <person name="Secka A."/>
            <person name="Antonio M."/>
            <person name="Oren A."/>
            <person name="Chaudhuri R.R."/>
            <person name="La Ragione R."/>
            <person name="Hildebrand F."/>
            <person name="Pallen M.J."/>
        </authorList>
    </citation>
    <scope>NUCLEOTIDE SEQUENCE</scope>
    <source>
        <strain evidence="9">CHK186-1790</strain>
    </source>
</reference>
<reference evidence="9" key="2">
    <citation type="submission" date="2021-04" db="EMBL/GenBank/DDBJ databases">
        <authorList>
            <person name="Gilroy R."/>
        </authorList>
    </citation>
    <scope>NUCLEOTIDE SEQUENCE</scope>
    <source>
        <strain evidence="9">CHK186-1790</strain>
    </source>
</reference>
<dbReference type="Proteomes" id="UP000823882">
    <property type="component" value="Unassembled WGS sequence"/>
</dbReference>
<feature type="transmembrane region" description="Helical" evidence="7">
    <location>
        <begin position="21"/>
        <end position="43"/>
    </location>
</feature>
<feature type="domain" description="Sulfatase N-terminal" evidence="8">
    <location>
        <begin position="295"/>
        <end position="498"/>
    </location>
</feature>
<evidence type="ECO:0000256" key="2">
    <source>
        <dbReference type="ARBA" id="ARBA00004936"/>
    </source>
</evidence>
<dbReference type="SUPFAM" id="SSF53649">
    <property type="entry name" value="Alkaline phosphatase-like"/>
    <property type="match status" value="1"/>
</dbReference>
<keyword evidence="5 7" id="KW-1133">Transmembrane helix</keyword>
<keyword evidence="4 7" id="KW-0812">Transmembrane</keyword>
<dbReference type="CDD" id="cd16015">
    <property type="entry name" value="LTA_synthase"/>
    <property type="match status" value="1"/>
</dbReference>
<evidence type="ECO:0000313" key="10">
    <source>
        <dbReference type="Proteomes" id="UP000823882"/>
    </source>
</evidence>
<dbReference type="InterPro" id="IPR000917">
    <property type="entry name" value="Sulfatase_N"/>
</dbReference>
<name>A0A9D2P1J5_9FIRM</name>
<evidence type="ECO:0000259" key="8">
    <source>
        <dbReference type="Pfam" id="PF00884"/>
    </source>
</evidence>
<comment type="caution">
    <text evidence="9">The sequence shown here is derived from an EMBL/GenBank/DDBJ whole genome shotgun (WGS) entry which is preliminary data.</text>
</comment>
<evidence type="ECO:0000256" key="3">
    <source>
        <dbReference type="ARBA" id="ARBA00022475"/>
    </source>
</evidence>
<feature type="transmembrane region" description="Helical" evidence="7">
    <location>
        <begin position="139"/>
        <end position="158"/>
    </location>
</feature>
<dbReference type="InterPro" id="IPR017850">
    <property type="entry name" value="Alkaline_phosphatase_core_sf"/>
</dbReference>
<dbReference type="EMBL" id="DWWJ01000172">
    <property type="protein sequence ID" value="HJC41749.1"/>
    <property type="molecule type" value="Genomic_DNA"/>
</dbReference>
<feature type="transmembrane region" description="Helical" evidence="7">
    <location>
        <begin position="88"/>
        <end position="106"/>
    </location>
</feature>
<evidence type="ECO:0000256" key="7">
    <source>
        <dbReference type="SAM" id="Phobius"/>
    </source>
</evidence>
<dbReference type="PANTHER" id="PTHR47371">
    <property type="entry name" value="LIPOTEICHOIC ACID SYNTHASE"/>
    <property type="match status" value="1"/>
</dbReference>
<evidence type="ECO:0000256" key="4">
    <source>
        <dbReference type="ARBA" id="ARBA00022692"/>
    </source>
</evidence>
<accession>A0A9D2P1J5</accession>
<dbReference type="Gene3D" id="3.40.720.10">
    <property type="entry name" value="Alkaline Phosphatase, subunit A"/>
    <property type="match status" value="1"/>
</dbReference>
<feature type="transmembrane region" description="Helical" evidence="7">
    <location>
        <begin position="55"/>
        <end position="81"/>
    </location>
</feature>
<dbReference type="InterPro" id="IPR050448">
    <property type="entry name" value="OpgB/LTA_synthase_biosynth"/>
</dbReference>
<evidence type="ECO:0000313" key="9">
    <source>
        <dbReference type="EMBL" id="HJC41749.1"/>
    </source>
</evidence>
<proteinExistence type="predicted"/>
<dbReference type="AlphaFoldDB" id="A0A9D2P1J5"/>
<dbReference type="PANTHER" id="PTHR47371:SF3">
    <property type="entry name" value="PHOSPHOGLYCEROL TRANSFERASE I"/>
    <property type="match status" value="1"/>
</dbReference>
<protein>
    <submittedName>
        <fullName evidence="9">LTA synthase family protein</fullName>
    </submittedName>
</protein>
<evidence type="ECO:0000256" key="6">
    <source>
        <dbReference type="ARBA" id="ARBA00023136"/>
    </source>
</evidence>
<keyword evidence="3" id="KW-1003">Cell membrane</keyword>
<keyword evidence="6 7" id="KW-0472">Membrane</keyword>
<dbReference type="GO" id="GO:0005886">
    <property type="term" value="C:plasma membrane"/>
    <property type="evidence" value="ECO:0007669"/>
    <property type="project" value="UniProtKB-SubCell"/>
</dbReference>